<evidence type="ECO:0000313" key="1">
    <source>
        <dbReference type="EMBL" id="WEK03894.1"/>
    </source>
</evidence>
<dbReference type="Proteomes" id="UP001217476">
    <property type="component" value="Chromosome"/>
</dbReference>
<dbReference type="AlphaFoldDB" id="A0AAJ6B070"/>
<evidence type="ECO:0000313" key="2">
    <source>
        <dbReference type="Proteomes" id="UP001217476"/>
    </source>
</evidence>
<sequence length="68" mass="7608">MKDITPRITPSSADAWHANFGAALARWASRQSEMTTRHLVSQKRKGPKVVDNPKRIGMMGFVEARKVS</sequence>
<reference evidence="1" key="1">
    <citation type="submission" date="2023-03" db="EMBL/GenBank/DDBJ databases">
        <title>Andean soil-derived lignocellulolytic bacterial consortium as a source of novel taxa and putative plastic-active enzymes.</title>
        <authorList>
            <person name="Diaz-Garcia L."/>
            <person name="Chuvochina M."/>
            <person name="Feuerriegel G."/>
            <person name="Bunk B."/>
            <person name="Sproer C."/>
            <person name="Streit W.R."/>
            <person name="Rodriguez L.M."/>
            <person name="Overmann J."/>
            <person name="Jimenez D.J."/>
        </authorList>
    </citation>
    <scope>NUCLEOTIDE SEQUENCE</scope>
    <source>
        <strain evidence="1">MAG 4196</strain>
    </source>
</reference>
<accession>A0AAJ6B070</accession>
<dbReference type="EMBL" id="CP119312">
    <property type="protein sequence ID" value="WEK03894.1"/>
    <property type="molecule type" value="Genomic_DNA"/>
</dbReference>
<protein>
    <submittedName>
        <fullName evidence="1">Uncharacterized protein</fullName>
    </submittedName>
</protein>
<name>A0AAJ6B070_9HYPH</name>
<gene>
    <name evidence="1" type="ORF">P0Y65_17125</name>
</gene>
<organism evidence="1 2">
    <name type="scientific">Candidatus Devosia phytovorans</name>
    <dbReference type="NCBI Taxonomy" id="3121372"/>
    <lineage>
        <taxon>Bacteria</taxon>
        <taxon>Pseudomonadati</taxon>
        <taxon>Pseudomonadota</taxon>
        <taxon>Alphaproteobacteria</taxon>
        <taxon>Hyphomicrobiales</taxon>
        <taxon>Devosiaceae</taxon>
        <taxon>Devosia</taxon>
    </lineage>
</organism>
<proteinExistence type="predicted"/>